<dbReference type="HOGENOM" id="CLU_312116_0_0_11"/>
<feature type="compositionally biased region" description="Basic and acidic residues" evidence="7">
    <location>
        <begin position="7"/>
        <end position="20"/>
    </location>
</feature>
<evidence type="ECO:0000256" key="2">
    <source>
        <dbReference type="ARBA" id="ARBA00007430"/>
    </source>
</evidence>
<feature type="transmembrane region" description="Helical" evidence="8">
    <location>
        <begin position="377"/>
        <end position="396"/>
    </location>
</feature>
<dbReference type="RefSeq" id="WP_052138450.1">
    <property type="nucleotide sequence ID" value="NZ_BJMC01000008.1"/>
</dbReference>
<feature type="transmembrane region" description="Helical" evidence="8">
    <location>
        <begin position="687"/>
        <end position="710"/>
    </location>
</feature>
<evidence type="ECO:0000256" key="4">
    <source>
        <dbReference type="ARBA" id="ARBA00022692"/>
    </source>
</evidence>
<sequence>MSVLVPERSERTERAPERPARAAVPVRPTPAPPVTGGAGWLAVGAVTAKTAQTLVLLVFAAVLDPGAMGLIALAAVVLNVVTVLADLGTSTALVHLRGDAERAARTALTLALATSAVLVAVVWVAAPVLADVLRVGEEGTGVLRGVVLCAPLVAAAGVSGELLRRSLDFRRRVLPDVAGNVVGALVTVAALAAGQGAYALVHGQVALAAVTLVVFWVVRPPVRPGWARPDAVALLAFGRSLAAGSVLSLLVLNVDYLLVAHRLGSADVGTYSIAFRLAFMPYLLIALVIGGAVFAHLCRLRGPAIGAATVDAAVRVHVLVVPLYAGMLVLAPQLTLLGEQWAPAVPALRWLAGYGLLLSALEPLLAALKAVGRTPDLLRITALHLVALVALLLLVVDRGVTAVAVAQVAAGLLTLAAAVVLARRGVPGLDGAALRRAGRRLVPVAVAAVALAAVAVVADRLLPGPAVSFVRLGVVGTCALAAYAGTLLLLGRPRTSGRARARVRPGWLLLLPLAAVVAGGGHLAVTEPVALLLGIVVVLALAVAVCRVEWAAIAYVVVEPFGDLAREVHPAAVKATGAVLLLAWVVRLVAEPGRRTLREPAVAALGCLGVLLLASFVAAGGDLATGGAHALTYASYLVVVVVLVDTIARGRPDPAAAVRRLATAFALSCSAAGLVALIGFLRDGGRAAGPLADANDLAFFLVAALPFVLVRPRRPRLLTPLLAVCAAVLVLAALATLSRGALIGLVAMVAVALAIGAVRPVTALAVAAAAGTALVALWATHADTVDRSLGEKRHVAAQNVDQRFATWTVAAEMTAHHPLLGQGPGGFAASASYYLPADVPVVRQSVAHQMYLDVGAELGLPALAAFLAALGYGVRGALRARRRPALRPVADAVVVAFAGTLTAACFLSEQFYLPVWLLVALGTALGAAAREEVRPCASSS</sequence>
<feature type="transmembrane region" description="Helical" evidence="8">
    <location>
        <begin position="910"/>
        <end position="929"/>
    </location>
</feature>
<name>A0A0C5XC01_NOCSI</name>
<evidence type="ECO:0000256" key="6">
    <source>
        <dbReference type="ARBA" id="ARBA00023136"/>
    </source>
</evidence>
<evidence type="ECO:0000313" key="11">
    <source>
        <dbReference type="Proteomes" id="UP000030300"/>
    </source>
</evidence>
<keyword evidence="4 8" id="KW-0812">Transmembrane</keyword>
<feature type="transmembrane region" description="Helical" evidence="8">
    <location>
        <begin position="858"/>
        <end position="878"/>
    </location>
</feature>
<evidence type="ECO:0000256" key="7">
    <source>
        <dbReference type="SAM" id="MobiDB-lite"/>
    </source>
</evidence>
<feature type="transmembrane region" description="Helical" evidence="8">
    <location>
        <begin position="441"/>
        <end position="458"/>
    </location>
</feature>
<feature type="domain" description="O-antigen ligase-related" evidence="9">
    <location>
        <begin position="726"/>
        <end position="867"/>
    </location>
</feature>
<feature type="transmembrane region" description="Helical" evidence="8">
    <location>
        <begin position="660"/>
        <end position="681"/>
    </location>
</feature>
<keyword evidence="3" id="KW-1003">Cell membrane</keyword>
<keyword evidence="11" id="KW-1185">Reference proteome</keyword>
<comment type="subcellular location">
    <subcellularLocation>
        <location evidence="1">Cell membrane</location>
        <topology evidence="1">Multi-pass membrane protein</topology>
    </subcellularLocation>
</comment>
<feature type="transmembrane region" description="Helical" evidence="8">
    <location>
        <begin position="402"/>
        <end position="421"/>
    </location>
</feature>
<feature type="transmembrane region" description="Helical" evidence="8">
    <location>
        <begin position="108"/>
        <end position="130"/>
    </location>
</feature>
<feature type="transmembrane region" description="Helical" evidence="8">
    <location>
        <begin position="717"/>
        <end position="735"/>
    </location>
</feature>
<keyword evidence="6 8" id="KW-0472">Membrane</keyword>
<feature type="transmembrane region" description="Helical" evidence="8">
    <location>
        <begin position="763"/>
        <end position="781"/>
    </location>
</feature>
<feature type="transmembrane region" description="Helical" evidence="8">
    <location>
        <begin position="199"/>
        <end position="219"/>
    </location>
</feature>
<evidence type="ECO:0000256" key="5">
    <source>
        <dbReference type="ARBA" id="ARBA00022989"/>
    </source>
</evidence>
<dbReference type="Pfam" id="PF04932">
    <property type="entry name" value="Wzy_C"/>
    <property type="match status" value="1"/>
</dbReference>
<keyword evidence="5 8" id="KW-1133">Transmembrane helix</keyword>
<feature type="transmembrane region" description="Helical" evidence="8">
    <location>
        <begin position="316"/>
        <end position="335"/>
    </location>
</feature>
<feature type="transmembrane region" description="Helical" evidence="8">
    <location>
        <begin position="885"/>
        <end position="904"/>
    </location>
</feature>
<dbReference type="STRING" id="2045.KR76_10175"/>
<feature type="region of interest" description="Disordered" evidence="7">
    <location>
        <begin position="1"/>
        <end position="29"/>
    </location>
</feature>
<evidence type="ECO:0000256" key="8">
    <source>
        <dbReference type="SAM" id="Phobius"/>
    </source>
</evidence>
<evidence type="ECO:0000256" key="3">
    <source>
        <dbReference type="ARBA" id="ARBA00022475"/>
    </source>
</evidence>
<dbReference type="OrthoDB" id="4706173at2"/>
<feature type="transmembrane region" description="Helical" evidence="8">
    <location>
        <begin position="231"/>
        <end position="253"/>
    </location>
</feature>
<evidence type="ECO:0000259" key="9">
    <source>
        <dbReference type="Pfam" id="PF04932"/>
    </source>
</evidence>
<dbReference type="EMBL" id="CP009896">
    <property type="protein sequence ID" value="AJR18319.1"/>
    <property type="molecule type" value="Genomic_DNA"/>
</dbReference>
<dbReference type="GeneID" id="96612576"/>
<dbReference type="AlphaFoldDB" id="A0A0C5XC01"/>
<gene>
    <name evidence="10" type="ORF">KR76_10175</name>
</gene>
<protein>
    <submittedName>
        <fullName evidence="10">Polysaccharide biosynthesis protein</fullName>
    </submittedName>
</protein>
<dbReference type="KEGG" id="psim:KR76_10175"/>
<feature type="transmembrane region" description="Helical" evidence="8">
    <location>
        <begin position="347"/>
        <end position="365"/>
    </location>
</feature>
<feature type="transmembrane region" description="Helical" evidence="8">
    <location>
        <begin position="174"/>
        <end position="193"/>
    </location>
</feature>
<dbReference type="GO" id="GO:0005886">
    <property type="term" value="C:plasma membrane"/>
    <property type="evidence" value="ECO:0007669"/>
    <property type="project" value="UniProtKB-SubCell"/>
</dbReference>
<feature type="transmembrane region" description="Helical" evidence="8">
    <location>
        <begin position="741"/>
        <end position="758"/>
    </location>
</feature>
<comment type="similarity">
    <text evidence="2">Belongs to the polysaccharide synthase family.</text>
</comment>
<dbReference type="Pfam" id="PF13440">
    <property type="entry name" value="Polysacc_synt_3"/>
    <property type="match status" value="1"/>
</dbReference>
<evidence type="ECO:0000256" key="1">
    <source>
        <dbReference type="ARBA" id="ARBA00004651"/>
    </source>
</evidence>
<feature type="transmembrane region" description="Helical" evidence="8">
    <location>
        <begin position="503"/>
        <end position="525"/>
    </location>
</feature>
<dbReference type="Proteomes" id="UP000030300">
    <property type="component" value="Chromosome"/>
</dbReference>
<feature type="transmembrane region" description="Helical" evidence="8">
    <location>
        <begin position="273"/>
        <end position="295"/>
    </location>
</feature>
<feature type="transmembrane region" description="Helical" evidence="8">
    <location>
        <begin position="531"/>
        <end position="558"/>
    </location>
</feature>
<dbReference type="PANTHER" id="PTHR30250:SF10">
    <property type="entry name" value="LIPOPOLYSACCHARIDE BIOSYNTHESIS PROTEIN WZXC"/>
    <property type="match status" value="1"/>
</dbReference>
<feature type="transmembrane region" description="Helical" evidence="8">
    <location>
        <begin position="627"/>
        <end position="648"/>
    </location>
</feature>
<evidence type="ECO:0000313" key="10">
    <source>
        <dbReference type="EMBL" id="AJR18319.1"/>
    </source>
</evidence>
<feature type="transmembrane region" description="Helical" evidence="8">
    <location>
        <begin position="601"/>
        <end position="621"/>
    </location>
</feature>
<dbReference type="InterPro" id="IPR050833">
    <property type="entry name" value="Poly_Biosynth_Transport"/>
</dbReference>
<reference evidence="10 11" key="1">
    <citation type="journal article" date="2015" name="Genome Announc.">
        <title>Complete Genome Sequence of Steroid-Transforming Nocardioides simplex VKM Ac-2033D.</title>
        <authorList>
            <person name="Shtratnikova V.Y."/>
            <person name="Schelkunov M.I."/>
            <person name="Pekov Y.A."/>
            <person name="Fokina V.V."/>
            <person name="Logacheva M.D."/>
            <person name="Sokolov S.L."/>
            <person name="Bragin E.Y."/>
            <person name="Ashapkin V.V."/>
            <person name="Donova M.V."/>
        </authorList>
    </citation>
    <scope>NUCLEOTIDE SEQUENCE [LARGE SCALE GENOMIC DNA]</scope>
    <source>
        <strain evidence="10 11">VKM Ac-2033D</strain>
    </source>
</reference>
<accession>A0A0C5XC01</accession>
<feature type="transmembrane region" description="Helical" evidence="8">
    <location>
        <begin position="66"/>
        <end position="87"/>
    </location>
</feature>
<dbReference type="PANTHER" id="PTHR30250">
    <property type="entry name" value="PST FAMILY PREDICTED COLANIC ACID TRANSPORTER"/>
    <property type="match status" value="1"/>
</dbReference>
<organism evidence="10 11">
    <name type="scientific">Nocardioides simplex</name>
    <name type="common">Arthrobacter simplex</name>
    <dbReference type="NCBI Taxonomy" id="2045"/>
    <lineage>
        <taxon>Bacteria</taxon>
        <taxon>Bacillati</taxon>
        <taxon>Actinomycetota</taxon>
        <taxon>Actinomycetes</taxon>
        <taxon>Propionibacteriales</taxon>
        <taxon>Nocardioidaceae</taxon>
        <taxon>Pimelobacter</taxon>
    </lineage>
</organism>
<feature type="transmembrane region" description="Helical" evidence="8">
    <location>
        <begin position="142"/>
        <end position="162"/>
    </location>
</feature>
<proteinExistence type="inferred from homology"/>
<feature type="transmembrane region" description="Helical" evidence="8">
    <location>
        <begin position="470"/>
        <end position="491"/>
    </location>
</feature>
<dbReference type="InterPro" id="IPR007016">
    <property type="entry name" value="O-antigen_ligase-rel_domated"/>
</dbReference>